<feature type="transmembrane region" description="Helical" evidence="7">
    <location>
        <begin position="63"/>
        <end position="81"/>
    </location>
</feature>
<organism evidence="8 9">
    <name type="scientific">Sphingomonas rustica</name>
    <dbReference type="NCBI Taxonomy" id="3103142"/>
    <lineage>
        <taxon>Bacteria</taxon>
        <taxon>Pseudomonadati</taxon>
        <taxon>Pseudomonadota</taxon>
        <taxon>Alphaproteobacteria</taxon>
        <taxon>Sphingomonadales</taxon>
        <taxon>Sphingomonadaceae</taxon>
        <taxon>Sphingomonas</taxon>
    </lineage>
</organism>
<evidence type="ECO:0000256" key="7">
    <source>
        <dbReference type="SAM" id="Phobius"/>
    </source>
</evidence>
<evidence type="ECO:0000256" key="6">
    <source>
        <dbReference type="ARBA" id="ARBA00023136"/>
    </source>
</evidence>
<dbReference type="Pfam" id="PF07681">
    <property type="entry name" value="DoxX"/>
    <property type="match status" value="1"/>
</dbReference>
<sequence length="143" mass="15437">MADWRTLVAQPRWATRGDIVLLVTRLVIGSFLIWGVWDNIASAARMAEFVDFLRRHHFPMPEIAARLSVWGQFLCGVGFVTGFAIRWAGLVCAINFAVAVAMVDANVGVRGALPSTCLILFGLIFATTGGGRFGADAIALKKG</sequence>
<keyword evidence="3" id="KW-1003">Cell membrane</keyword>
<protein>
    <submittedName>
        <fullName evidence="8">DoxX family protein</fullName>
    </submittedName>
</protein>
<feature type="transmembrane region" description="Helical" evidence="7">
    <location>
        <begin position="19"/>
        <end position="37"/>
    </location>
</feature>
<feature type="transmembrane region" description="Helical" evidence="7">
    <location>
        <begin position="117"/>
        <end position="135"/>
    </location>
</feature>
<dbReference type="EMBL" id="JBDIZK010000003">
    <property type="protein sequence ID" value="MEN3746978.1"/>
    <property type="molecule type" value="Genomic_DNA"/>
</dbReference>
<name>A0ABV0B601_9SPHN</name>
<dbReference type="InterPro" id="IPR051907">
    <property type="entry name" value="DoxX-like_oxidoreductase"/>
</dbReference>
<evidence type="ECO:0000256" key="3">
    <source>
        <dbReference type="ARBA" id="ARBA00022475"/>
    </source>
</evidence>
<dbReference type="InterPro" id="IPR032808">
    <property type="entry name" value="DoxX"/>
</dbReference>
<proteinExistence type="inferred from homology"/>
<keyword evidence="5 7" id="KW-1133">Transmembrane helix</keyword>
<keyword evidence="4 7" id="KW-0812">Transmembrane</keyword>
<keyword evidence="9" id="KW-1185">Reference proteome</keyword>
<dbReference type="PANTHER" id="PTHR33452">
    <property type="entry name" value="OXIDOREDUCTASE CATD-RELATED"/>
    <property type="match status" value="1"/>
</dbReference>
<comment type="caution">
    <text evidence="8">The sequence shown here is derived from an EMBL/GenBank/DDBJ whole genome shotgun (WGS) entry which is preliminary data.</text>
</comment>
<evidence type="ECO:0000256" key="2">
    <source>
        <dbReference type="ARBA" id="ARBA00006679"/>
    </source>
</evidence>
<keyword evidence="6 7" id="KW-0472">Membrane</keyword>
<reference evidence="8 9" key="1">
    <citation type="submission" date="2024-05" db="EMBL/GenBank/DDBJ databases">
        <title>Sphingomonas sp. HF-S3 16S ribosomal RNA gene Genome sequencing and assembly.</title>
        <authorList>
            <person name="Lee H."/>
        </authorList>
    </citation>
    <scope>NUCLEOTIDE SEQUENCE [LARGE SCALE GENOMIC DNA]</scope>
    <source>
        <strain evidence="8 9">HF-S3</strain>
    </source>
</reference>
<dbReference type="RefSeq" id="WP_346245968.1">
    <property type="nucleotide sequence ID" value="NZ_JBDIZK010000003.1"/>
</dbReference>
<evidence type="ECO:0000256" key="4">
    <source>
        <dbReference type="ARBA" id="ARBA00022692"/>
    </source>
</evidence>
<accession>A0ABV0B601</accession>
<evidence type="ECO:0000313" key="8">
    <source>
        <dbReference type="EMBL" id="MEN3746978.1"/>
    </source>
</evidence>
<dbReference type="Proteomes" id="UP001427805">
    <property type="component" value="Unassembled WGS sequence"/>
</dbReference>
<gene>
    <name evidence="8" type="ORF">TPR58_07355</name>
</gene>
<evidence type="ECO:0000256" key="5">
    <source>
        <dbReference type="ARBA" id="ARBA00022989"/>
    </source>
</evidence>
<comment type="similarity">
    <text evidence="2">Belongs to the DoxX family.</text>
</comment>
<evidence type="ECO:0000256" key="1">
    <source>
        <dbReference type="ARBA" id="ARBA00004651"/>
    </source>
</evidence>
<comment type="subcellular location">
    <subcellularLocation>
        <location evidence="1">Cell membrane</location>
        <topology evidence="1">Multi-pass membrane protein</topology>
    </subcellularLocation>
</comment>
<evidence type="ECO:0000313" key="9">
    <source>
        <dbReference type="Proteomes" id="UP001427805"/>
    </source>
</evidence>
<dbReference type="PANTHER" id="PTHR33452:SF1">
    <property type="entry name" value="INNER MEMBRANE PROTEIN YPHA-RELATED"/>
    <property type="match status" value="1"/>
</dbReference>